<dbReference type="EMBL" id="CP133612">
    <property type="protein sequence ID" value="WMV09329.1"/>
    <property type="molecule type" value="Genomic_DNA"/>
</dbReference>
<organism evidence="1 2">
    <name type="scientific">Solanum verrucosum</name>
    <dbReference type="NCBI Taxonomy" id="315347"/>
    <lineage>
        <taxon>Eukaryota</taxon>
        <taxon>Viridiplantae</taxon>
        <taxon>Streptophyta</taxon>
        <taxon>Embryophyta</taxon>
        <taxon>Tracheophyta</taxon>
        <taxon>Spermatophyta</taxon>
        <taxon>Magnoliopsida</taxon>
        <taxon>eudicotyledons</taxon>
        <taxon>Gunneridae</taxon>
        <taxon>Pentapetalae</taxon>
        <taxon>asterids</taxon>
        <taxon>lamiids</taxon>
        <taxon>Solanales</taxon>
        <taxon>Solanaceae</taxon>
        <taxon>Solanoideae</taxon>
        <taxon>Solaneae</taxon>
        <taxon>Solanum</taxon>
    </lineage>
</organism>
<dbReference type="PROSITE" id="PS00141">
    <property type="entry name" value="ASP_PROTEASE"/>
    <property type="match status" value="1"/>
</dbReference>
<gene>
    <name evidence="1" type="ORF">MTR67_002714</name>
</gene>
<dbReference type="GO" id="GO:0006508">
    <property type="term" value="P:proteolysis"/>
    <property type="evidence" value="ECO:0007669"/>
    <property type="project" value="InterPro"/>
</dbReference>
<dbReference type="Pfam" id="PF08284">
    <property type="entry name" value="RVP_2"/>
    <property type="match status" value="1"/>
</dbReference>
<reference evidence="1" key="1">
    <citation type="submission" date="2023-08" db="EMBL/GenBank/DDBJ databases">
        <title>A de novo genome assembly of Solanum verrucosum Schlechtendal, a Mexican diploid species geographically isolated from the other diploid A-genome species in potato relatives.</title>
        <authorList>
            <person name="Hosaka K."/>
        </authorList>
    </citation>
    <scope>NUCLEOTIDE SEQUENCE</scope>
    <source>
        <tissue evidence="1">Young leaves</tissue>
    </source>
</reference>
<accession>A0AAF0PQQ7</accession>
<evidence type="ECO:0000313" key="1">
    <source>
        <dbReference type="EMBL" id="WMV09329.1"/>
    </source>
</evidence>
<dbReference type="Proteomes" id="UP001234989">
    <property type="component" value="Chromosome 1"/>
</dbReference>
<keyword evidence="2" id="KW-1185">Reference proteome</keyword>
<evidence type="ECO:0000313" key="2">
    <source>
        <dbReference type="Proteomes" id="UP001234989"/>
    </source>
</evidence>
<proteinExistence type="predicted"/>
<evidence type="ECO:0008006" key="3">
    <source>
        <dbReference type="Google" id="ProtNLM"/>
    </source>
</evidence>
<sequence length="172" mass="18680">MIERAVATYLAPIKAELRGNQEMIDSHGFALNSLIQVTNAEFRTVLQVLAQVVTAQANREVVVPVNPNVGTTNLEAQTYPSSSSSGSVSNTPKQNRFYALQTRGQQNGYSYVVTGMLKVSQLDVYALLDSGATLSFVTPYVAMRFGVVLDLLLEHFSVSTHVGDSIVAKRVL</sequence>
<name>A0AAF0PQQ7_SOLVR</name>
<dbReference type="InterPro" id="IPR001969">
    <property type="entry name" value="Aspartic_peptidase_AS"/>
</dbReference>
<dbReference type="GO" id="GO:0004190">
    <property type="term" value="F:aspartic-type endopeptidase activity"/>
    <property type="evidence" value="ECO:0007669"/>
    <property type="project" value="InterPro"/>
</dbReference>
<protein>
    <recommendedName>
        <fullName evidence="3">Gag-pol polyprotein</fullName>
    </recommendedName>
</protein>
<dbReference type="AlphaFoldDB" id="A0AAF0PQQ7"/>